<evidence type="ECO:0000259" key="1">
    <source>
        <dbReference type="PROSITE" id="PS50004"/>
    </source>
</evidence>
<protein>
    <submittedName>
        <fullName evidence="2">862_t:CDS:1</fullName>
    </submittedName>
</protein>
<name>A0A9N9G8Q8_9GLOM</name>
<dbReference type="PROSITE" id="PS50004">
    <property type="entry name" value="C2"/>
    <property type="match status" value="3"/>
</dbReference>
<dbReference type="InterPro" id="IPR000008">
    <property type="entry name" value="C2_dom"/>
</dbReference>
<sequence>MANVQFPPGDFYIKSATSPSGESINAPSSQNLVVDVEKGGFFSWSKDGAKIVITHQKSDTEHDQYQLWKYEDGLIINKQTSLCLEAENGKLGNRLTLHSRKSPHQANNQRWIFTKDGHIALQSNTKHVIEVKKGGSTVVLSDSQSKNFSKGPPAKWVLLPLHKKKRSDGSAIGVVRLELVGAKNLKSADSFLAGGKSDPYVKVFPEGSKEIIAQTKVIDDDLNPVWNEIHYLPVKNMGDKFIFEVMDFNTFTKDKSLGICQFEVTRELVKEVSDDVFEGTPNGIDIWAKLSIKGQLNYKAKFFALTPLPDPSPDFLANLKEKPFDRSTLFVLITLQAPNGSFPPSNTLANLFGYSNHDELLEFYKKNCREDRVLKINPTVWTTSMVLWFLRYLLKEFRNEWAGVVERAKQYISKEINGDLEIEEIVFATGRKAVRERFDIKIVDTPDPSKRNITRTNITVTHVKRTIKYQNANGSYKVNDDLAKSLSFDNAEQLRTALNAFIRKNAKSAAITKLDHQVLVTILVLYFYRYVAIDHKKEWVPTYEKSYKWLWGQFKGKEKVEQEAFQIIKSFVRDAYEVKEGVYELDATFEAEMEPTISNIKFPNTSIRGIVKKPLGVVRIEIISAKKLKQADSWFSGGTSDPYVKISSVSTGWEYGETRVIYNNLNPTWNQVFYITILDIKDKFKLQVFDYNVVLKHVPLGNYILDLRDTIKVLANGSLEGKKLGKQEVDLTLKGRKYGMLSFSAEFNSFSEAEASSVITTKTITIRHLYLITSYQRQDGCFELNDSTAKLFNFSSKQELIKAFSNFVANDDGVRSLNHNAWSTCLIISFLKALLWKYQYEWIAIHSKGEAWLSENVPDVNIEERLYSYVTRFIIQHFNITEWESESQRISLGVDTKISIIVRSKVNIRIVRRFITYQNDSGCFVLSDKSSGSFGFSSIEEAKKHLEAHFSSYSKASKLEVHIWNTAIFIWYFRLVLIDFRTEWTEVYQKSESWISEQVPDEQIRTELMDAAKIFVIDRFQVGQSSIDEDNSLQHSRDIPVQEPLAAEEEDDDIISSEEVIGSIKFEIKSAKDLKKSDSWFTYSYPDPYIRILDSTSKEIDRTITLNGTNSPTWNESFLVPIHHIAEKITFEIYDYNVFVSDALLGTYIFESSSIIEKKDDGSLISDKVFDQWVPLQIGNKPVKGNLHLCAKFFSSVLNAEESFVFSRETFTLHHLYIIFSWRLSNGAFTFSENLARFLNLKNEQELVEKFKQCVATDQYLLRCDMDVWSTAIVITYLRVICWKYYNEWKTQISKSEEWLNLQIDDTDAEDRLYETCKKFIIDIFKVTSFEDGQLKILTQDKKIIVTRKTITVRFIRRIVRYQAEDGSIALNENVANFYGFQSEDEFINHLKKYFKTERVTKLHINVWVTACTIWYLRLVATDHNNEWSQNYEKSLEWLVKQCKEDTKLENEIFDCAKKFVVERYQVDKEAEEADRRFIKAFENKEIARKNEKDNQIRSDKNVLYKQKVIRSDIIYTRKTITIEIIKKLLSYRTKDGCFPLNDDVANLLGFKSKESLDMALEAHFISEATSGLHKDILTTEITLFFLRFVAVDYREHWLTEFEKSKAWSKSQIKDKTVEFEMMDAASLFVLQNYDIDEEAKELDFKQLEKTDKSTYEELSSNSGVVS</sequence>
<comment type="caution">
    <text evidence="2">The sequence shown here is derived from an EMBL/GenBank/DDBJ whole genome shotgun (WGS) entry which is preliminary data.</text>
</comment>
<dbReference type="SUPFAM" id="SSF50370">
    <property type="entry name" value="Ricin B-like lectins"/>
    <property type="match status" value="1"/>
</dbReference>
<dbReference type="Gene3D" id="2.80.10.50">
    <property type="match status" value="1"/>
</dbReference>
<dbReference type="InterPro" id="IPR000772">
    <property type="entry name" value="Ricin_B_lectin"/>
</dbReference>
<dbReference type="SUPFAM" id="SSF49562">
    <property type="entry name" value="C2 domain (Calcium/lipid-binding domain, CaLB)"/>
    <property type="match status" value="3"/>
</dbReference>
<dbReference type="SMART" id="SM00458">
    <property type="entry name" value="RICIN"/>
    <property type="match status" value="1"/>
</dbReference>
<evidence type="ECO:0000313" key="3">
    <source>
        <dbReference type="Proteomes" id="UP000789706"/>
    </source>
</evidence>
<evidence type="ECO:0000313" key="2">
    <source>
        <dbReference type="EMBL" id="CAG8589293.1"/>
    </source>
</evidence>
<dbReference type="Gene3D" id="2.60.40.150">
    <property type="entry name" value="C2 domain"/>
    <property type="match status" value="3"/>
</dbReference>
<dbReference type="CDD" id="cd23454">
    <property type="entry name" value="beta-trefoil_Ricin_GllA-1"/>
    <property type="match status" value="1"/>
</dbReference>
<dbReference type="SMART" id="SM00239">
    <property type="entry name" value="C2"/>
    <property type="match status" value="3"/>
</dbReference>
<dbReference type="InterPro" id="IPR035992">
    <property type="entry name" value="Ricin_B-like_lectins"/>
</dbReference>
<dbReference type="EMBL" id="CAJVPK010001511">
    <property type="protein sequence ID" value="CAG8589293.1"/>
    <property type="molecule type" value="Genomic_DNA"/>
</dbReference>
<feature type="domain" description="C2" evidence="1">
    <location>
        <begin position="596"/>
        <end position="721"/>
    </location>
</feature>
<feature type="domain" description="C2" evidence="1">
    <location>
        <begin position="153"/>
        <end position="277"/>
    </location>
</feature>
<feature type="domain" description="C2" evidence="1">
    <location>
        <begin position="1040"/>
        <end position="1174"/>
    </location>
</feature>
<dbReference type="InterPro" id="IPR035892">
    <property type="entry name" value="C2_domain_sf"/>
</dbReference>
<dbReference type="Pfam" id="PF00168">
    <property type="entry name" value="C2"/>
    <property type="match status" value="3"/>
</dbReference>
<accession>A0A9N9G8Q8</accession>
<dbReference type="OrthoDB" id="9895617at2759"/>
<reference evidence="2" key="1">
    <citation type="submission" date="2021-06" db="EMBL/GenBank/DDBJ databases">
        <authorList>
            <person name="Kallberg Y."/>
            <person name="Tangrot J."/>
            <person name="Rosling A."/>
        </authorList>
    </citation>
    <scope>NUCLEOTIDE SEQUENCE</scope>
    <source>
        <strain evidence="2">AZ414A</strain>
    </source>
</reference>
<dbReference type="PANTHER" id="PTHR46980:SF2">
    <property type="entry name" value="TRICALBIN-1-RELATED"/>
    <property type="match status" value="1"/>
</dbReference>
<dbReference type="PANTHER" id="PTHR46980">
    <property type="entry name" value="TRICALBIN-1-RELATED"/>
    <property type="match status" value="1"/>
</dbReference>
<dbReference type="Pfam" id="PF00652">
    <property type="entry name" value="Ricin_B_lectin"/>
    <property type="match status" value="1"/>
</dbReference>
<dbReference type="Proteomes" id="UP000789706">
    <property type="component" value="Unassembled WGS sequence"/>
</dbReference>
<dbReference type="InterPro" id="IPR052455">
    <property type="entry name" value="Tricalbin_domain"/>
</dbReference>
<dbReference type="PROSITE" id="PS50231">
    <property type="entry name" value="RICIN_B_LECTIN"/>
    <property type="match status" value="1"/>
</dbReference>
<organism evidence="2 3">
    <name type="scientific">Diversispora eburnea</name>
    <dbReference type="NCBI Taxonomy" id="1213867"/>
    <lineage>
        <taxon>Eukaryota</taxon>
        <taxon>Fungi</taxon>
        <taxon>Fungi incertae sedis</taxon>
        <taxon>Mucoromycota</taxon>
        <taxon>Glomeromycotina</taxon>
        <taxon>Glomeromycetes</taxon>
        <taxon>Diversisporales</taxon>
        <taxon>Diversisporaceae</taxon>
        <taxon>Diversispora</taxon>
    </lineage>
</organism>
<gene>
    <name evidence="2" type="ORF">DEBURN_LOCUS8972</name>
</gene>
<keyword evidence="3" id="KW-1185">Reference proteome</keyword>
<proteinExistence type="predicted"/>
<feature type="non-terminal residue" evidence="2">
    <location>
        <position position="1"/>
    </location>
</feature>